<dbReference type="Pfam" id="PF10417">
    <property type="entry name" value="1-cysPrx_C"/>
    <property type="match status" value="1"/>
</dbReference>
<feature type="domain" description="Thioredoxin" evidence="8">
    <location>
        <begin position="8"/>
        <end position="165"/>
    </location>
</feature>
<comment type="subcellular location">
    <subcellularLocation>
        <location evidence="1">Cytoplasm</location>
    </subcellularLocation>
</comment>
<geneLocation type="chloroplast" evidence="9"/>
<dbReference type="InterPro" id="IPR036249">
    <property type="entry name" value="Thioredoxin-like_sf"/>
</dbReference>
<sequence>MVLNNSCLQVGCKAPDFSATAVYEQEFKQIKLSDYLGKYVILLFYPLDFTFVCPTELSAFSDIYDQIQKLNTEILGISVDSEYCHLAWTQMDRDVGGVGDLRYPLVSDLTKKISNDYNVLTDQGTSLRGLFIIDQQGTIQHSLINNLDFGRNVNETIRVLQAIQYVKNNPDEVCPANWKPGESTIVSKPIESKSYFRSIYSE</sequence>
<dbReference type="RefSeq" id="YP_009396012.1">
    <property type="nucleotide sequence ID" value="NC_035280.1"/>
</dbReference>
<comment type="similarity">
    <text evidence="2">Belongs to the peroxiredoxin family. AhpC/Prx1 subfamily.</text>
</comment>
<dbReference type="GO" id="GO:0045454">
    <property type="term" value="P:cell redox homeostasis"/>
    <property type="evidence" value="ECO:0007669"/>
    <property type="project" value="TreeGrafter"/>
</dbReference>
<dbReference type="InterPro" id="IPR000866">
    <property type="entry name" value="AhpC/TSA"/>
</dbReference>
<dbReference type="GO" id="GO:0008379">
    <property type="term" value="F:thioredoxin peroxidase activity"/>
    <property type="evidence" value="ECO:0007669"/>
    <property type="project" value="TreeGrafter"/>
</dbReference>
<dbReference type="FunFam" id="3.40.30.10:FF:000002">
    <property type="entry name" value="Alkyl hydroperoxide reductase C"/>
    <property type="match status" value="1"/>
</dbReference>
<evidence type="ECO:0000256" key="4">
    <source>
        <dbReference type="ARBA" id="ARBA00023002"/>
    </source>
</evidence>
<gene>
    <name evidence="9" type="primary">bas1</name>
</gene>
<evidence type="ECO:0000256" key="7">
    <source>
        <dbReference type="PIRSR" id="PIRSR000239-1"/>
    </source>
</evidence>
<dbReference type="EMBL" id="MF101436">
    <property type="protein sequence ID" value="ARW65198.1"/>
    <property type="molecule type" value="Genomic_DNA"/>
</dbReference>
<accession>A0A1Z1MGK0</accession>
<dbReference type="SUPFAM" id="SSF52833">
    <property type="entry name" value="Thioredoxin-like"/>
    <property type="match status" value="1"/>
</dbReference>
<dbReference type="GeneID" id="33358133"/>
<evidence type="ECO:0000256" key="1">
    <source>
        <dbReference type="ARBA" id="ARBA00004496"/>
    </source>
</evidence>
<dbReference type="GO" id="GO:0033554">
    <property type="term" value="P:cellular response to stress"/>
    <property type="evidence" value="ECO:0007669"/>
    <property type="project" value="TreeGrafter"/>
</dbReference>
<dbReference type="Gene3D" id="3.40.30.10">
    <property type="entry name" value="Glutaredoxin"/>
    <property type="match status" value="1"/>
</dbReference>
<dbReference type="Pfam" id="PF00578">
    <property type="entry name" value="AhpC-TSA"/>
    <property type="match status" value="1"/>
</dbReference>
<dbReference type="PANTHER" id="PTHR10681:SF128">
    <property type="entry name" value="THIOREDOXIN-DEPENDENT PEROXIDE REDUCTASE, MITOCHONDRIAL"/>
    <property type="match status" value="1"/>
</dbReference>
<dbReference type="InterPro" id="IPR019479">
    <property type="entry name" value="Peroxiredoxin_C"/>
</dbReference>
<evidence type="ECO:0000256" key="5">
    <source>
        <dbReference type="ARBA" id="ARBA00023157"/>
    </source>
</evidence>
<keyword evidence="5" id="KW-1015">Disulfide bond</keyword>
<reference evidence="9" key="1">
    <citation type="journal article" date="2017" name="J. Phycol.">
        <title>Analysis of chloroplast genomes and a supermatrix inform reclassification of the Rhodomelaceae (Rhodophyta).</title>
        <authorList>
            <person name="Diaz-Tapia P."/>
            <person name="Maggs C.A."/>
            <person name="West J.A."/>
            <person name="Verbruggen H."/>
        </authorList>
    </citation>
    <scope>NUCLEOTIDE SEQUENCE</scope>
    <source>
        <strain evidence="9">PD888</strain>
    </source>
</reference>
<dbReference type="PROSITE" id="PS51352">
    <property type="entry name" value="THIOREDOXIN_2"/>
    <property type="match status" value="1"/>
</dbReference>
<evidence type="ECO:0000313" key="9">
    <source>
        <dbReference type="EMBL" id="ARW65198.1"/>
    </source>
</evidence>
<keyword evidence="6" id="KW-0676">Redox-active center</keyword>
<dbReference type="PANTHER" id="PTHR10681">
    <property type="entry name" value="THIOREDOXIN PEROXIDASE"/>
    <property type="match status" value="1"/>
</dbReference>
<keyword evidence="9" id="KW-0934">Plastid</keyword>
<dbReference type="AlphaFoldDB" id="A0A1Z1MGK0"/>
<keyword evidence="3" id="KW-0963">Cytoplasm</keyword>
<dbReference type="InterPro" id="IPR050217">
    <property type="entry name" value="Peroxiredoxin"/>
</dbReference>
<dbReference type="PIRSF" id="PIRSF000239">
    <property type="entry name" value="AHPC"/>
    <property type="match status" value="1"/>
</dbReference>
<protein>
    <submittedName>
        <fullName evidence="9">2-Cys peroxiredoxin</fullName>
    </submittedName>
</protein>
<dbReference type="GO" id="GO:0005737">
    <property type="term" value="C:cytoplasm"/>
    <property type="evidence" value="ECO:0007669"/>
    <property type="project" value="UniProtKB-SubCell"/>
</dbReference>
<evidence type="ECO:0000256" key="3">
    <source>
        <dbReference type="ARBA" id="ARBA00022490"/>
    </source>
</evidence>
<keyword evidence="9" id="KW-0150">Chloroplast</keyword>
<keyword evidence="4" id="KW-0560">Oxidoreductase</keyword>
<dbReference type="CDD" id="cd03015">
    <property type="entry name" value="PRX_Typ2cys"/>
    <property type="match status" value="1"/>
</dbReference>
<evidence type="ECO:0000256" key="2">
    <source>
        <dbReference type="ARBA" id="ARBA00009796"/>
    </source>
</evidence>
<feature type="active site" description="Cysteine sulfenic acid (-SOH) intermediate; for peroxidase activity" evidence="7">
    <location>
        <position position="53"/>
    </location>
</feature>
<organism evidence="9">
    <name type="scientific">Dasya naccarioides</name>
    <dbReference type="NCBI Taxonomy" id="2007180"/>
    <lineage>
        <taxon>Eukaryota</taxon>
        <taxon>Rhodophyta</taxon>
        <taxon>Florideophyceae</taxon>
        <taxon>Rhodymeniophycidae</taxon>
        <taxon>Ceramiales</taxon>
        <taxon>Dasyaceae</taxon>
        <taxon>Dasya</taxon>
    </lineage>
</organism>
<name>A0A1Z1MGK0_9FLOR</name>
<evidence type="ECO:0000256" key="6">
    <source>
        <dbReference type="ARBA" id="ARBA00023284"/>
    </source>
</evidence>
<dbReference type="InterPro" id="IPR024706">
    <property type="entry name" value="Peroxiredoxin_AhpC-typ"/>
</dbReference>
<dbReference type="GO" id="GO:0006979">
    <property type="term" value="P:response to oxidative stress"/>
    <property type="evidence" value="ECO:0007669"/>
    <property type="project" value="TreeGrafter"/>
</dbReference>
<evidence type="ECO:0000259" key="8">
    <source>
        <dbReference type="PROSITE" id="PS51352"/>
    </source>
</evidence>
<dbReference type="GO" id="GO:0042744">
    <property type="term" value="P:hydrogen peroxide catabolic process"/>
    <property type="evidence" value="ECO:0007669"/>
    <property type="project" value="TreeGrafter"/>
</dbReference>
<dbReference type="InterPro" id="IPR013766">
    <property type="entry name" value="Thioredoxin_domain"/>
</dbReference>
<proteinExistence type="inferred from homology"/>